<dbReference type="Pfam" id="PF04389">
    <property type="entry name" value="Peptidase_M28"/>
    <property type="match status" value="1"/>
</dbReference>
<dbReference type="PANTHER" id="PTHR12147">
    <property type="entry name" value="METALLOPEPTIDASE M28 FAMILY MEMBER"/>
    <property type="match status" value="1"/>
</dbReference>
<comment type="caution">
    <text evidence="2">The sequence shown here is derived from an EMBL/GenBank/DDBJ whole genome shotgun (WGS) entry which is preliminary data.</text>
</comment>
<dbReference type="InterPro" id="IPR007484">
    <property type="entry name" value="Peptidase_M28"/>
</dbReference>
<gene>
    <name evidence="2" type="ORF">DFR64_2091</name>
</gene>
<dbReference type="Gene3D" id="3.50.30.30">
    <property type="match status" value="1"/>
</dbReference>
<accession>A0A347ZP84</accession>
<dbReference type="SUPFAM" id="SSF53187">
    <property type="entry name" value="Zn-dependent exopeptidases"/>
    <property type="match status" value="1"/>
</dbReference>
<dbReference type="GO" id="GO:0008235">
    <property type="term" value="F:metalloexopeptidase activity"/>
    <property type="evidence" value="ECO:0007669"/>
    <property type="project" value="InterPro"/>
</dbReference>
<dbReference type="RefSeq" id="WP_116225362.1">
    <property type="nucleotide sequence ID" value="NZ_AP018437.1"/>
</dbReference>
<dbReference type="EMBL" id="QUMS01000002">
    <property type="protein sequence ID" value="REG08716.1"/>
    <property type="molecule type" value="Genomic_DNA"/>
</dbReference>
<name>A0A347ZP84_9CHLR</name>
<feature type="domain" description="Peptidase M28" evidence="1">
    <location>
        <begin position="211"/>
        <end position="397"/>
    </location>
</feature>
<keyword evidence="2" id="KW-0031">Aminopeptidase</keyword>
<dbReference type="Gene3D" id="3.40.630.10">
    <property type="entry name" value="Zn peptidases"/>
    <property type="match status" value="1"/>
</dbReference>
<protein>
    <submittedName>
        <fullName evidence="2">Aminopeptidase YwaD</fullName>
    </submittedName>
</protein>
<organism evidence="2 3">
    <name type="scientific">Pelolinea submarina</name>
    <dbReference type="NCBI Taxonomy" id="913107"/>
    <lineage>
        <taxon>Bacteria</taxon>
        <taxon>Bacillati</taxon>
        <taxon>Chloroflexota</taxon>
        <taxon>Anaerolineae</taxon>
        <taxon>Anaerolineales</taxon>
        <taxon>Anaerolineaceae</taxon>
        <taxon>Pelolinea</taxon>
    </lineage>
</organism>
<keyword evidence="2" id="KW-0645">Protease</keyword>
<dbReference type="GO" id="GO:0004177">
    <property type="term" value="F:aminopeptidase activity"/>
    <property type="evidence" value="ECO:0007669"/>
    <property type="project" value="UniProtKB-KW"/>
</dbReference>
<dbReference type="OrthoDB" id="9789219at2"/>
<dbReference type="InterPro" id="IPR045175">
    <property type="entry name" value="M28_fam"/>
</dbReference>
<sequence length="408" mass="44860">MVSNVLISHADSYLSKLCLEIPGRVVGSPGNHAASAIIREQLEQYGALTTTQRFDCLDYRSGDIRLTCGRESFNALISPYSNRCDIQAPLVQATSLDELRSGNFRGKLLLLSGEITREQLMPRKYVFYNPDTHKEIHRLLEQQQPAAIITATGQNSELAGAPYPFPMIEDGDFDTPVAYLTDIEGQRLEKHIGQPAHLFMDAQRIPSWAENVSASFGPSGQQRFVVCAHLDAKEGSPGAVDNAGGIVTLLLLAELLQDTPRCPSIEILAINGEDHYSAGGELAYLKLHEGKLNQIRLVINIDGAGFLGYTNALSFYGTEAAVEETARKVMEEYPTLAVGESWPQSDHMVFAMNQVPAMAITTQGFAEMEKQVAHTAKDHPDIVDTPQLVEAAQFIKELMFKLDKSHIC</sequence>
<dbReference type="GO" id="GO:0006508">
    <property type="term" value="P:proteolysis"/>
    <property type="evidence" value="ECO:0007669"/>
    <property type="project" value="InterPro"/>
</dbReference>
<keyword evidence="2" id="KW-0378">Hydrolase</keyword>
<evidence type="ECO:0000259" key="1">
    <source>
        <dbReference type="Pfam" id="PF04389"/>
    </source>
</evidence>
<dbReference type="Proteomes" id="UP000256388">
    <property type="component" value="Unassembled WGS sequence"/>
</dbReference>
<dbReference type="PANTHER" id="PTHR12147:SF26">
    <property type="entry name" value="PEPTIDASE M28 DOMAIN-CONTAINING PROTEIN"/>
    <property type="match status" value="1"/>
</dbReference>
<evidence type="ECO:0000313" key="3">
    <source>
        <dbReference type="Proteomes" id="UP000256388"/>
    </source>
</evidence>
<proteinExistence type="predicted"/>
<keyword evidence="3" id="KW-1185">Reference proteome</keyword>
<reference evidence="2 3" key="1">
    <citation type="submission" date="2018-08" db="EMBL/GenBank/DDBJ databases">
        <title>Genomic Encyclopedia of Type Strains, Phase IV (KMG-IV): sequencing the most valuable type-strain genomes for metagenomic binning, comparative biology and taxonomic classification.</title>
        <authorList>
            <person name="Goeker M."/>
        </authorList>
    </citation>
    <scope>NUCLEOTIDE SEQUENCE [LARGE SCALE GENOMIC DNA]</scope>
    <source>
        <strain evidence="2 3">DSM 23923</strain>
    </source>
</reference>
<dbReference type="AlphaFoldDB" id="A0A347ZP84"/>
<evidence type="ECO:0000313" key="2">
    <source>
        <dbReference type="EMBL" id="REG08716.1"/>
    </source>
</evidence>